<dbReference type="AlphaFoldDB" id="A0AAV2GCL1"/>
<protein>
    <submittedName>
        <fullName evidence="2">Uncharacterized protein</fullName>
    </submittedName>
</protein>
<gene>
    <name evidence="2" type="ORF">LTRI10_LOCUS47566</name>
</gene>
<accession>A0AAV2GCL1</accession>
<feature type="region of interest" description="Disordered" evidence="1">
    <location>
        <begin position="99"/>
        <end position="129"/>
    </location>
</feature>
<evidence type="ECO:0000313" key="3">
    <source>
        <dbReference type="Proteomes" id="UP001497516"/>
    </source>
</evidence>
<organism evidence="2 3">
    <name type="scientific">Linum trigynum</name>
    <dbReference type="NCBI Taxonomy" id="586398"/>
    <lineage>
        <taxon>Eukaryota</taxon>
        <taxon>Viridiplantae</taxon>
        <taxon>Streptophyta</taxon>
        <taxon>Embryophyta</taxon>
        <taxon>Tracheophyta</taxon>
        <taxon>Spermatophyta</taxon>
        <taxon>Magnoliopsida</taxon>
        <taxon>eudicotyledons</taxon>
        <taxon>Gunneridae</taxon>
        <taxon>Pentapetalae</taxon>
        <taxon>rosids</taxon>
        <taxon>fabids</taxon>
        <taxon>Malpighiales</taxon>
        <taxon>Linaceae</taxon>
        <taxon>Linum</taxon>
    </lineage>
</organism>
<dbReference type="Proteomes" id="UP001497516">
    <property type="component" value="Chromosome 8"/>
</dbReference>
<proteinExistence type="predicted"/>
<name>A0AAV2GCL1_9ROSI</name>
<evidence type="ECO:0000256" key="1">
    <source>
        <dbReference type="SAM" id="MobiDB-lite"/>
    </source>
</evidence>
<reference evidence="2 3" key="1">
    <citation type="submission" date="2024-04" db="EMBL/GenBank/DDBJ databases">
        <authorList>
            <person name="Fracassetti M."/>
        </authorList>
    </citation>
    <scope>NUCLEOTIDE SEQUENCE [LARGE SCALE GENOMIC DNA]</scope>
</reference>
<keyword evidence="3" id="KW-1185">Reference proteome</keyword>
<dbReference type="EMBL" id="OZ034821">
    <property type="protein sequence ID" value="CAL1407932.1"/>
    <property type="molecule type" value="Genomic_DNA"/>
</dbReference>
<evidence type="ECO:0000313" key="2">
    <source>
        <dbReference type="EMBL" id="CAL1407932.1"/>
    </source>
</evidence>
<sequence>MQALWKTLYHEQGSGLSPPRIAEFSYTNPSKDQEQLHRSDSGVWVCMWMYGASWDSSYIWPCTQVRRMQIALYLVRAPMNYIRHTVLTEARTAAPQLEAAVEEYKKSHARRKKEREEHKETQSKSPRTT</sequence>